<reference evidence="2" key="2">
    <citation type="journal article" date="2012" name="Environ. Microbiol.">
        <title>Genomic content of uncultured Bacteroidetes from contrasting oceanic provinces in the North Atlantic Ocean.</title>
        <authorList>
            <person name="Gomez-Pereira P.R."/>
            <person name="Schuler M."/>
            <person name="Fuchs B.M."/>
            <person name="Bennke C."/>
            <person name="Teeling H."/>
            <person name="Waldmann J."/>
            <person name="Richter M."/>
            <person name="Barbe V."/>
            <person name="Bataille E."/>
            <person name="Glockner F.O."/>
            <person name="Amann R."/>
        </authorList>
    </citation>
    <scope>NUCLEOTIDE SEQUENCE</scope>
</reference>
<evidence type="ECO:0000313" key="2">
    <source>
        <dbReference type="EMBL" id="CBL87446.1"/>
    </source>
</evidence>
<dbReference type="InterPro" id="IPR038740">
    <property type="entry name" value="BioF2-like_GNAT_dom"/>
</dbReference>
<feature type="domain" description="BioF2-like acetyltransferase" evidence="1">
    <location>
        <begin position="206"/>
        <end position="343"/>
    </location>
</feature>
<name>F4MMT3_9BACT</name>
<reference evidence="2" key="1">
    <citation type="submission" date="2010-05" db="EMBL/GenBank/DDBJ databases">
        <authorList>
            <person name="Genoscope - CEA"/>
        </authorList>
    </citation>
    <scope>NUCLEOTIDE SEQUENCE</scope>
</reference>
<dbReference type="InterPro" id="IPR016181">
    <property type="entry name" value="Acyl_CoA_acyltransferase"/>
</dbReference>
<organism evidence="2">
    <name type="scientific">uncultured Flavobacteriia bacterium</name>
    <dbReference type="NCBI Taxonomy" id="212695"/>
    <lineage>
        <taxon>Bacteria</taxon>
        <taxon>Pseudomonadati</taxon>
        <taxon>Bacteroidota</taxon>
        <taxon>Flavobacteriia</taxon>
        <taxon>environmental samples</taxon>
    </lineage>
</organism>
<dbReference type="Gene3D" id="3.40.630.30">
    <property type="match status" value="1"/>
</dbReference>
<gene>
    <name evidence="2" type="ORF">S18_848_0033</name>
</gene>
<accession>F4MMT3</accession>
<evidence type="ECO:0000259" key="1">
    <source>
        <dbReference type="Pfam" id="PF13480"/>
    </source>
</evidence>
<dbReference type="Pfam" id="PF13480">
    <property type="entry name" value="Acetyltransf_6"/>
    <property type="match status" value="1"/>
</dbReference>
<dbReference type="EMBL" id="FQ032823">
    <property type="protein sequence ID" value="CBL87446.1"/>
    <property type="molecule type" value="Genomic_DNA"/>
</dbReference>
<protein>
    <recommendedName>
        <fullName evidence="1">BioF2-like acetyltransferase domain-containing protein</fullName>
    </recommendedName>
</protein>
<dbReference type="SUPFAM" id="SSF55729">
    <property type="entry name" value="Acyl-CoA N-acyltransferases (Nat)"/>
    <property type="match status" value="1"/>
</dbReference>
<proteinExistence type="predicted"/>
<dbReference type="AlphaFoldDB" id="F4MMT3"/>
<sequence>MASLTLNITEQASEFTEDQWRAWDAFLSCFEDSSIHLSAGVTRAGLKSPARQVMAAMWTDSSAQIQGVAVMEDSEAISQGVDDFLEGTRGFKWAKNWLHREGGFRFGVRVIGTPLASGPHGYRFAEGIDAHTCLKALLAQPAMGGKASVPGTWVVKDAPSAQPWANGHRLAGKSSWRAGWVDLEFDPVMRVSLEGRASWDDYLADMRTKARTKVKRILKLSESLTFTALGLEDIRAQADDLHVLYLKVYGRSAFRLGCLHPEDLVTLKEELGEGFQVWTSELEGEVIGFHCGMCNGQEVEAFFVGFEGSHNKSHALYQRMLVEFIRWGIQEGCAAVNLGRTALDIKASLGAEPQRLVLHQRMRNPLIHAMARWAARASAPKQGALKRAWREEAPVKANGRSVHHEVVSASVTTVA</sequence>